<dbReference type="RefSeq" id="WP_068841912.1">
    <property type="nucleotide sequence ID" value="NZ_FRBT01000002.1"/>
</dbReference>
<reference evidence="2" key="1">
    <citation type="submission" date="2016-11" db="EMBL/GenBank/DDBJ databases">
        <authorList>
            <person name="Varghese N."/>
            <person name="Submissions S."/>
        </authorList>
    </citation>
    <scope>NUCLEOTIDE SEQUENCE [LARGE SCALE GENOMIC DNA]</scope>
    <source>
        <strain evidence="2">DSM 24724</strain>
    </source>
</reference>
<keyword evidence="2" id="KW-1185">Reference proteome</keyword>
<dbReference type="Proteomes" id="UP000184028">
    <property type="component" value="Unassembled WGS sequence"/>
</dbReference>
<proteinExistence type="predicted"/>
<dbReference type="EMBL" id="FRBT01000002">
    <property type="protein sequence ID" value="SHL74989.1"/>
    <property type="molecule type" value="Genomic_DNA"/>
</dbReference>
<accession>A0A1M7D739</accession>
<protein>
    <submittedName>
        <fullName evidence="1">Uncharacterized protein</fullName>
    </submittedName>
</protein>
<organism evidence="1 2">
    <name type="scientific">Flavobacterium chilense</name>
    <dbReference type="NCBI Taxonomy" id="946677"/>
    <lineage>
        <taxon>Bacteria</taxon>
        <taxon>Pseudomonadati</taxon>
        <taxon>Bacteroidota</taxon>
        <taxon>Flavobacteriia</taxon>
        <taxon>Flavobacteriales</taxon>
        <taxon>Flavobacteriaceae</taxon>
        <taxon>Flavobacterium</taxon>
    </lineage>
</organism>
<gene>
    <name evidence="1" type="ORF">SAMN05444484_102446</name>
</gene>
<evidence type="ECO:0000313" key="1">
    <source>
        <dbReference type="EMBL" id="SHL74989.1"/>
    </source>
</evidence>
<name>A0A1M7D739_9FLAO</name>
<dbReference type="OrthoDB" id="1075024at2"/>
<dbReference type="AlphaFoldDB" id="A0A1M7D739"/>
<evidence type="ECO:0000313" key="2">
    <source>
        <dbReference type="Proteomes" id="UP000184028"/>
    </source>
</evidence>
<sequence length="272" mass="31278">MKKLIAILILLSVNCYSQKKLNDKIAELVTEGKKLYRSEMASWYGTDLFLEKYKEREKIGGYFSYSENDVSKCIFFSKDSNPKVIGTIIFDATYDIKTAQVETEERSFSKNENDLYIIRTKALNAIKTDTVFKHYPNSSLNLIPIISNNEKKVYVLTGPTNNGVVIYGNDYLLNFDEKNNLKNTKRLHANIIPVNFGNEENITLASIHSHLPQTGDLITATDICTTMLYEKFTNWSTVYVTSQKYVSIWNCKTDELTVMNTDEFEKIKNDKK</sequence>
<dbReference type="STRING" id="946677.SAMN05444484_102446"/>